<gene>
    <name evidence="1" type="ORF">XD93_1102</name>
</gene>
<name>A0A101HFY0_9BACT</name>
<comment type="caution">
    <text evidence="1">The sequence shown here is derived from an EMBL/GenBank/DDBJ whole genome shotgun (WGS) entry which is preliminary data.</text>
</comment>
<sequence length="21" mass="2554">YEFLYELSTLKISKDIHIDLI</sequence>
<proteinExistence type="predicted"/>
<dbReference type="AlphaFoldDB" id="A0A101HFY0"/>
<evidence type="ECO:0000313" key="2">
    <source>
        <dbReference type="Proteomes" id="UP000053904"/>
    </source>
</evidence>
<reference evidence="2" key="1">
    <citation type="journal article" date="2015" name="MBio">
        <title>Genome-Resolved Metagenomic Analysis Reveals Roles for Candidate Phyla and Other Microbial Community Members in Biogeochemical Transformations in Oil Reservoirs.</title>
        <authorList>
            <person name="Hu P."/>
            <person name="Tom L."/>
            <person name="Singh A."/>
            <person name="Thomas B.C."/>
            <person name="Baker B.J."/>
            <person name="Piceno Y.M."/>
            <person name="Andersen G.L."/>
            <person name="Banfield J.F."/>
        </authorList>
    </citation>
    <scope>NUCLEOTIDE SEQUENCE [LARGE SCALE GENOMIC DNA]</scope>
</reference>
<protein>
    <submittedName>
        <fullName evidence="1">Uncharacterized protein</fullName>
    </submittedName>
</protein>
<dbReference type="Proteomes" id="UP000053904">
    <property type="component" value="Unassembled WGS sequence"/>
</dbReference>
<accession>A0A101HFY0</accession>
<evidence type="ECO:0000313" key="1">
    <source>
        <dbReference type="EMBL" id="KUK76113.1"/>
    </source>
</evidence>
<organism evidence="1 2">
    <name type="scientific">candidate division WS6 bacterium 34_10</name>
    <dbReference type="NCBI Taxonomy" id="1641389"/>
    <lineage>
        <taxon>Bacteria</taxon>
        <taxon>Candidatus Dojkabacteria</taxon>
    </lineage>
</organism>
<feature type="non-terminal residue" evidence="1">
    <location>
        <position position="1"/>
    </location>
</feature>
<dbReference type="EMBL" id="LGGO01000204">
    <property type="protein sequence ID" value="KUK76113.1"/>
    <property type="molecule type" value="Genomic_DNA"/>
</dbReference>